<protein>
    <submittedName>
        <fullName evidence="4">Gag-Pol polyprotein</fullName>
    </submittedName>
</protein>
<dbReference type="InParanoid" id="E2AZB6"/>
<organism evidence="5">
    <name type="scientific">Camponotus floridanus</name>
    <name type="common">Florida carpenter ant</name>
    <dbReference type="NCBI Taxonomy" id="104421"/>
    <lineage>
        <taxon>Eukaryota</taxon>
        <taxon>Metazoa</taxon>
        <taxon>Ecdysozoa</taxon>
        <taxon>Arthropoda</taxon>
        <taxon>Hexapoda</taxon>
        <taxon>Insecta</taxon>
        <taxon>Pterygota</taxon>
        <taxon>Neoptera</taxon>
        <taxon>Endopterygota</taxon>
        <taxon>Hymenoptera</taxon>
        <taxon>Apocrita</taxon>
        <taxon>Aculeata</taxon>
        <taxon>Formicoidea</taxon>
        <taxon>Formicidae</taxon>
        <taxon>Formicinae</taxon>
        <taxon>Camponotus</taxon>
    </lineage>
</organism>
<dbReference type="Gene3D" id="4.10.60.10">
    <property type="entry name" value="Zinc finger, CCHC-type"/>
    <property type="match status" value="2"/>
</dbReference>
<feature type="non-terminal residue" evidence="4">
    <location>
        <position position="1"/>
    </location>
</feature>
<dbReference type="GO" id="GO:0008270">
    <property type="term" value="F:zinc ion binding"/>
    <property type="evidence" value="ECO:0007669"/>
    <property type="project" value="UniProtKB-KW"/>
</dbReference>
<feature type="region of interest" description="Disordered" evidence="2">
    <location>
        <begin position="48"/>
        <end position="68"/>
    </location>
</feature>
<evidence type="ECO:0000313" key="4">
    <source>
        <dbReference type="EMBL" id="EFN61223.1"/>
    </source>
</evidence>
<dbReference type="Proteomes" id="UP000000311">
    <property type="component" value="Unassembled WGS sequence"/>
</dbReference>
<dbReference type="InterPro" id="IPR001878">
    <property type="entry name" value="Znf_CCHC"/>
</dbReference>
<accession>E2AZB6</accession>
<dbReference type="SUPFAM" id="SSF57756">
    <property type="entry name" value="Retrovirus zinc finger-like domains"/>
    <property type="match status" value="1"/>
</dbReference>
<dbReference type="GO" id="GO:0003676">
    <property type="term" value="F:nucleic acid binding"/>
    <property type="evidence" value="ECO:0007669"/>
    <property type="project" value="InterPro"/>
</dbReference>
<keyword evidence="5" id="KW-1185">Reference proteome</keyword>
<gene>
    <name evidence="4" type="ORF">EAG_12379</name>
</gene>
<evidence type="ECO:0000256" key="1">
    <source>
        <dbReference type="PROSITE-ProRule" id="PRU00047"/>
    </source>
</evidence>
<dbReference type="Pfam" id="PF00098">
    <property type="entry name" value="zf-CCHC"/>
    <property type="match status" value="2"/>
</dbReference>
<feature type="domain" description="CCHC-type" evidence="3">
    <location>
        <begin position="41"/>
        <end position="56"/>
    </location>
</feature>
<feature type="non-terminal residue" evidence="4">
    <location>
        <position position="68"/>
    </location>
</feature>
<evidence type="ECO:0000259" key="3">
    <source>
        <dbReference type="PROSITE" id="PS50158"/>
    </source>
</evidence>
<dbReference type="InterPro" id="IPR036875">
    <property type="entry name" value="Znf_CCHC_sf"/>
</dbReference>
<name>E2AZB6_CAMFO</name>
<dbReference type="PANTHER" id="PTHR23002">
    <property type="entry name" value="ZINC FINGER CCHC DOMAIN CONTAINING PROTEIN"/>
    <property type="match status" value="1"/>
</dbReference>
<dbReference type="InterPro" id="IPR051714">
    <property type="entry name" value="Znf_CCHC_NABP"/>
</dbReference>
<feature type="domain" description="CCHC-type" evidence="3">
    <location>
        <begin position="21"/>
        <end position="35"/>
    </location>
</feature>
<dbReference type="SMART" id="SM00343">
    <property type="entry name" value="ZnF_C2HC"/>
    <property type="match status" value="2"/>
</dbReference>
<evidence type="ECO:0000256" key="2">
    <source>
        <dbReference type="SAM" id="MobiDB-lite"/>
    </source>
</evidence>
<sequence>GESKHPMKKTGETTSSTEKTCFTCKKPGHLSKDCRIAKATCFKCGQTGHLSNTCPKKEANRSTSLNHV</sequence>
<reference evidence="4 5" key="1">
    <citation type="journal article" date="2010" name="Science">
        <title>Genomic comparison of the ants Camponotus floridanus and Harpegnathos saltator.</title>
        <authorList>
            <person name="Bonasio R."/>
            <person name="Zhang G."/>
            <person name="Ye C."/>
            <person name="Mutti N.S."/>
            <person name="Fang X."/>
            <person name="Qin N."/>
            <person name="Donahue G."/>
            <person name="Yang P."/>
            <person name="Li Q."/>
            <person name="Li C."/>
            <person name="Zhang P."/>
            <person name="Huang Z."/>
            <person name="Berger S.L."/>
            <person name="Reinberg D."/>
            <person name="Wang J."/>
            <person name="Liebig J."/>
        </authorList>
    </citation>
    <scope>NUCLEOTIDE SEQUENCE [LARGE SCALE GENOMIC DNA]</scope>
    <source>
        <strain evidence="5">C129</strain>
    </source>
</reference>
<dbReference type="PROSITE" id="PS50158">
    <property type="entry name" value="ZF_CCHC"/>
    <property type="match status" value="2"/>
</dbReference>
<keyword evidence="1" id="KW-0862">Zinc</keyword>
<keyword evidence="1" id="KW-0479">Metal-binding</keyword>
<evidence type="ECO:0000313" key="5">
    <source>
        <dbReference type="Proteomes" id="UP000000311"/>
    </source>
</evidence>
<dbReference type="AlphaFoldDB" id="E2AZB6"/>
<keyword evidence="1" id="KW-0863">Zinc-finger</keyword>
<dbReference type="EMBL" id="GL444186">
    <property type="protein sequence ID" value="EFN61223.1"/>
    <property type="molecule type" value="Genomic_DNA"/>
</dbReference>
<proteinExistence type="predicted"/>